<dbReference type="Pfam" id="PF03840">
    <property type="entry name" value="SecG"/>
    <property type="match status" value="1"/>
</dbReference>
<keyword evidence="9 12" id="KW-0811">Translocation</keyword>
<evidence type="ECO:0000313" key="14">
    <source>
        <dbReference type="EMBL" id="PTW49454.1"/>
    </source>
</evidence>
<evidence type="ECO:0000256" key="7">
    <source>
        <dbReference type="ARBA" id="ARBA00022927"/>
    </source>
</evidence>
<organism evidence="14 15">
    <name type="scientific">Sphingomonas faeni</name>
    <dbReference type="NCBI Taxonomy" id="185950"/>
    <lineage>
        <taxon>Bacteria</taxon>
        <taxon>Pseudomonadati</taxon>
        <taxon>Pseudomonadota</taxon>
        <taxon>Alphaproteobacteria</taxon>
        <taxon>Sphingomonadales</taxon>
        <taxon>Sphingomonadaceae</taxon>
        <taxon>Sphingomonas</taxon>
    </lineage>
</organism>
<evidence type="ECO:0000256" key="11">
    <source>
        <dbReference type="ARBA" id="ARBA00025182"/>
    </source>
</evidence>
<dbReference type="Proteomes" id="UP000244013">
    <property type="component" value="Unassembled WGS sequence"/>
</dbReference>
<dbReference type="NCBIfam" id="TIGR00810">
    <property type="entry name" value="secG"/>
    <property type="match status" value="1"/>
</dbReference>
<dbReference type="PANTHER" id="PTHR34182:SF1">
    <property type="entry name" value="PROTEIN-EXPORT MEMBRANE PROTEIN SECG"/>
    <property type="match status" value="1"/>
</dbReference>
<protein>
    <recommendedName>
        <fullName evidence="3 12">Protein-export membrane protein SecG</fullName>
    </recommendedName>
</protein>
<feature type="region of interest" description="Disordered" evidence="13">
    <location>
        <begin position="90"/>
        <end position="131"/>
    </location>
</feature>
<evidence type="ECO:0000256" key="9">
    <source>
        <dbReference type="ARBA" id="ARBA00023010"/>
    </source>
</evidence>
<dbReference type="GO" id="GO:0065002">
    <property type="term" value="P:intracellular protein transmembrane transport"/>
    <property type="evidence" value="ECO:0007669"/>
    <property type="project" value="TreeGrafter"/>
</dbReference>
<keyword evidence="8 12" id="KW-1133">Transmembrane helix</keyword>
<accession>A0A2T5UDB5</accession>
<dbReference type="EMBL" id="QAYE01000001">
    <property type="protein sequence ID" value="PTW49454.1"/>
    <property type="molecule type" value="Genomic_DNA"/>
</dbReference>
<dbReference type="RefSeq" id="WP_056050855.1">
    <property type="nucleotide sequence ID" value="NZ_JALPNF010000004.1"/>
</dbReference>
<dbReference type="AlphaFoldDB" id="A0A2T5UDB5"/>
<dbReference type="InterPro" id="IPR004692">
    <property type="entry name" value="SecG"/>
</dbReference>
<evidence type="ECO:0000256" key="10">
    <source>
        <dbReference type="ARBA" id="ARBA00023136"/>
    </source>
</evidence>
<evidence type="ECO:0000256" key="8">
    <source>
        <dbReference type="ARBA" id="ARBA00022989"/>
    </source>
</evidence>
<evidence type="ECO:0000256" key="4">
    <source>
        <dbReference type="ARBA" id="ARBA00022448"/>
    </source>
</evidence>
<dbReference type="GO" id="GO:0015450">
    <property type="term" value="F:protein-transporting ATPase activity"/>
    <property type="evidence" value="ECO:0007669"/>
    <property type="project" value="UniProtKB-UniRule"/>
</dbReference>
<comment type="subcellular location">
    <subcellularLocation>
        <location evidence="1 12">Cell membrane</location>
        <topology evidence="1 12">Multi-pass membrane protein</topology>
    </subcellularLocation>
</comment>
<dbReference type="OrthoDB" id="7392242at2"/>
<keyword evidence="7 12" id="KW-0653">Protein transport</keyword>
<keyword evidence="10 12" id="KW-0472">Membrane</keyword>
<evidence type="ECO:0000256" key="1">
    <source>
        <dbReference type="ARBA" id="ARBA00004651"/>
    </source>
</evidence>
<proteinExistence type="inferred from homology"/>
<comment type="caution">
    <text evidence="12">Lacks conserved residue(s) required for the propagation of feature annotation.</text>
</comment>
<dbReference type="PANTHER" id="PTHR34182">
    <property type="entry name" value="PROTEIN-EXPORT MEMBRANE PROTEIN SECG"/>
    <property type="match status" value="1"/>
</dbReference>
<gene>
    <name evidence="14" type="ORF">C8J25_101964</name>
</gene>
<evidence type="ECO:0000313" key="15">
    <source>
        <dbReference type="Proteomes" id="UP000244013"/>
    </source>
</evidence>
<dbReference type="GO" id="GO:0009306">
    <property type="term" value="P:protein secretion"/>
    <property type="evidence" value="ECO:0007669"/>
    <property type="project" value="UniProtKB-UniRule"/>
</dbReference>
<comment type="function">
    <text evidence="11 12">Involved in protein export. Participates in an early event of protein translocation.</text>
</comment>
<evidence type="ECO:0000256" key="13">
    <source>
        <dbReference type="SAM" id="MobiDB-lite"/>
    </source>
</evidence>
<evidence type="ECO:0000256" key="5">
    <source>
        <dbReference type="ARBA" id="ARBA00022475"/>
    </source>
</evidence>
<reference evidence="14 15" key="1">
    <citation type="submission" date="2018-04" db="EMBL/GenBank/DDBJ databases">
        <title>Genomic Encyclopedia of Type Strains, Phase III (KMG-III): the genomes of soil and plant-associated and newly described type strains.</title>
        <authorList>
            <person name="Whitman W."/>
        </authorList>
    </citation>
    <scope>NUCLEOTIDE SEQUENCE [LARGE SCALE GENOMIC DNA]</scope>
    <source>
        <strain evidence="14 15">MA-olki</strain>
    </source>
</reference>
<sequence length="131" mass="12915">MFAFLLVIHAIIAAALVTVILMQRSEGGGLGMGGSPSGLMSARGAADFLTRATGVLATMFVLFSILLAVLAANHRTTTIDTSLARTPAAATAVPTAQPKGDAAPFAGGAENAGVPAGTTKPADNGAVPLAN</sequence>
<dbReference type="GO" id="GO:0043952">
    <property type="term" value="P:protein transport by the Sec complex"/>
    <property type="evidence" value="ECO:0007669"/>
    <property type="project" value="TreeGrafter"/>
</dbReference>
<keyword evidence="6 12" id="KW-0812">Transmembrane</keyword>
<feature type="transmembrane region" description="Helical" evidence="12">
    <location>
        <begin position="51"/>
        <end position="72"/>
    </location>
</feature>
<dbReference type="PRINTS" id="PR01651">
    <property type="entry name" value="SECGEXPORT"/>
</dbReference>
<evidence type="ECO:0000256" key="2">
    <source>
        <dbReference type="ARBA" id="ARBA00008445"/>
    </source>
</evidence>
<evidence type="ECO:0000256" key="6">
    <source>
        <dbReference type="ARBA" id="ARBA00022692"/>
    </source>
</evidence>
<name>A0A2T5UDB5_9SPHN</name>
<keyword evidence="5 12" id="KW-1003">Cell membrane</keyword>
<comment type="caution">
    <text evidence="14">The sequence shown here is derived from an EMBL/GenBank/DDBJ whole genome shotgun (WGS) entry which is preliminary data.</text>
</comment>
<dbReference type="GO" id="GO:0005886">
    <property type="term" value="C:plasma membrane"/>
    <property type="evidence" value="ECO:0007669"/>
    <property type="project" value="UniProtKB-SubCell"/>
</dbReference>
<comment type="similarity">
    <text evidence="2 12">Belongs to the SecG family.</text>
</comment>
<evidence type="ECO:0000256" key="3">
    <source>
        <dbReference type="ARBA" id="ARBA00017876"/>
    </source>
</evidence>
<keyword evidence="4 12" id="KW-0813">Transport</keyword>
<dbReference type="GeneID" id="91005015"/>
<evidence type="ECO:0000256" key="12">
    <source>
        <dbReference type="RuleBase" id="RU365087"/>
    </source>
</evidence>